<dbReference type="Proteomes" id="UP000515135">
    <property type="component" value="Unplaced"/>
</dbReference>
<gene>
    <name evidence="7" type="primary">LOC109476238</name>
</gene>
<dbReference type="GO" id="GO:0043525">
    <property type="term" value="P:positive regulation of neuron apoptotic process"/>
    <property type="evidence" value="ECO:0007669"/>
    <property type="project" value="TreeGrafter"/>
</dbReference>
<organism evidence="6 7">
    <name type="scientific">Branchiostoma belcheri</name>
    <name type="common">Amphioxus</name>
    <dbReference type="NCBI Taxonomy" id="7741"/>
    <lineage>
        <taxon>Eukaryota</taxon>
        <taxon>Metazoa</taxon>
        <taxon>Chordata</taxon>
        <taxon>Cephalochordata</taxon>
        <taxon>Leptocardii</taxon>
        <taxon>Amphioxiformes</taxon>
        <taxon>Branchiostomatidae</taxon>
        <taxon>Branchiostoma</taxon>
    </lineage>
</organism>
<dbReference type="PROSITE" id="PS50208">
    <property type="entry name" value="CASPASE_P20"/>
    <property type="match status" value="1"/>
</dbReference>
<dbReference type="RefSeq" id="XP_019632682.1">
    <property type="nucleotide sequence ID" value="XM_019777123.1"/>
</dbReference>
<keyword evidence="6" id="KW-1185">Reference proteome</keyword>
<evidence type="ECO:0000259" key="5">
    <source>
        <dbReference type="PROSITE" id="PS50208"/>
    </source>
</evidence>
<sequence length="770" mass="89065">NLGFKSFSKMSSLMDSFNGDLSPRSHSVANYTKKEAMEDASDEERGVLMQMQEHFYRQALMTEKAKYDKFFREEVSRMLGIAAQRRRQYGLPKKSHESCDTIKALREWITWETKRISIHRDNEDENDVVRNLRMLLNRIDYVKILFSDIKRYLITPLLTYFAISAEFNAELLTVRRDLMKGKQQCEKLLSDDYKQITDGQAFEAIPNEKRFPVLVVVPKAIAILCLITDLTTKWRIHSQFENNLDNLWTRRASLDTPQMLQSKKEEITQLENSVQTAQRDFDEISRDVREFEREAKDAQFSSQYSGTSDKLEQAEQLVNKLLQEERKLQRKIKSMTERLRSTRVGAVKIRDMLSQSKEQLAKTQEALQTRSEEFEELSSRKKEFDDSEQEFLRGGFDQRRVELMQMKERQRHAKKKLRQLEDRRERIKQDFRAVREELISLDTEHDKVTQDYDYVKGIMDASLKSLWRDQSPDAISVLPNRMTREKLRTVPIYDIHQPKGICLIISNEIVRNKAKCRHSVRKDLRGLASLFRQFGYQIVVKENLTSSQIIEALISLSDEYHEFSGRYSSVVVVIMAHGDASGRLVGTDLQPVSVNELTAHFQHTRCPSLMGQPKMFFIQTCMELVLEAQRLGNPDVPGDISPRRNGFKSTFSLNSFGPLVVTPEEPRLPDNSDFFVAQATVFPPLTTPILTSSLIVQDRSCSPENCFLNAIVRIFAEYACVEDLLSMMGRVEDCVASTGSHDSYTGRSSPLQMSYVKHTLGKQIFFMPGM</sequence>
<dbReference type="PRINTS" id="PR00376">
    <property type="entry name" value="IL1BCENZYME"/>
</dbReference>
<evidence type="ECO:0000256" key="1">
    <source>
        <dbReference type="ARBA" id="ARBA00010134"/>
    </source>
</evidence>
<dbReference type="GO" id="GO:0004197">
    <property type="term" value="F:cysteine-type endopeptidase activity"/>
    <property type="evidence" value="ECO:0007669"/>
    <property type="project" value="InterPro"/>
</dbReference>
<dbReference type="AlphaFoldDB" id="A0A6P4ZNS3"/>
<feature type="coiled-coil region" evidence="3">
    <location>
        <begin position="403"/>
        <end position="437"/>
    </location>
</feature>
<comment type="similarity">
    <text evidence="1 2">Belongs to the peptidase C14A family.</text>
</comment>
<dbReference type="KEGG" id="bbel:109476238"/>
<reference evidence="7" key="1">
    <citation type="submission" date="2025-08" db="UniProtKB">
        <authorList>
            <consortium name="RefSeq"/>
        </authorList>
    </citation>
    <scope>IDENTIFICATION</scope>
    <source>
        <tissue evidence="7">Gonad</tissue>
    </source>
</reference>
<dbReference type="InterPro" id="IPR001309">
    <property type="entry name" value="Pept_C14_p20"/>
</dbReference>
<protein>
    <submittedName>
        <fullName evidence="7">Uncharacterized protein LOC109476238</fullName>
    </submittedName>
</protein>
<evidence type="ECO:0000313" key="6">
    <source>
        <dbReference type="Proteomes" id="UP000515135"/>
    </source>
</evidence>
<dbReference type="InterPro" id="IPR002398">
    <property type="entry name" value="Pept_C14"/>
</dbReference>
<evidence type="ECO:0000313" key="7">
    <source>
        <dbReference type="RefSeq" id="XP_019632682.1"/>
    </source>
</evidence>
<feature type="domain" description="Caspase family p20" evidence="5">
    <location>
        <begin position="498"/>
        <end position="621"/>
    </location>
</feature>
<dbReference type="SUPFAM" id="SSF52129">
    <property type="entry name" value="Caspase-like"/>
    <property type="match status" value="1"/>
</dbReference>
<accession>A0A6P4ZNS3</accession>
<evidence type="ECO:0000256" key="3">
    <source>
        <dbReference type="SAM" id="Coils"/>
    </source>
</evidence>
<feature type="coiled-coil region" evidence="3">
    <location>
        <begin position="260"/>
        <end position="377"/>
    </location>
</feature>
<dbReference type="PANTHER" id="PTHR10454:SF210">
    <property type="entry name" value="CASPASE-2"/>
    <property type="match status" value="1"/>
</dbReference>
<dbReference type="GO" id="GO:0006508">
    <property type="term" value="P:proteolysis"/>
    <property type="evidence" value="ECO:0007669"/>
    <property type="project" value="InterPro"/>
</dbReference>
<evidence type="ECO:0000259" key="4">
    <source>
        <dbReference type="PROSITE" id="PS50207"/>
    </source>
</evidence>
<feature type="non-terminal residue" evidence="7">
    <location>
        <position position="1"/>
    </location>
</feature>
<dbReference type="SMART" id="SM00115">
    <property type="entry name" value="CASc"/>
    <property type="match status" value="1"/>
</dbReference>
<dbReference type="PROSITE" id="PS50207">
    <property type="entry name" value="CASPASE_P10"/>
    <property type="match status" value="1"/>
</dbReference>
<dbReference type="PANTHER" id="PTHR10454">
    <property type="entry name" value="CASPASE"/>
    <property type="match status" value="1"/>
</dbReference>
<dbReference type="OrthoDB" id="6114029at2759"/>
<dbReference type="Pfam" id="PF00656">
    <property type="entry name" value="Peptidase_C14"/>
    <property type="match status" value="1"/>
</dbReference>
<dbReference type="GO" id="GO:0005737">
    <property type="term" value="C:cytoplasm"/>
    <property type="evidence" value="ECO:0007669"/>
    <property type="project" value="TreeGrafter"/>
</dbReference>
<dbReference type="Gene3D" id="3.40.50.1460">
    <property type="match status" value="1"/>
</dbReference>
<keyword evidence="3" id="KW-0175">Coiled coil</keyword>
<evidence type="ECO:0000256" key="2">
    <source>
        <dbReference type="RuleBase" id="RU003971"/>
    </source>
</evidence>
<feature type="domain" description="Caspase family p10" evidence="4">
    <location>
        <begin position="707"/>
        <end position="768"/>
    </location>
</feature>
<dbReference type="InterPro" id="IPR015917">
    <property type="entry name" value="Pept_C14A"/>
</dbReference>
<dbReference type="InterPro" id="IPR029030">
    <property type="entry name" value="Caspase-like_dom_sf"/>
</dbReference>
<name>A0A6P4ZNS3_BRABE</name>
<dbReference type="GeneID" id="109476238"/>
<dbReference type="GO" id="GO:0006915">
    <property type="term" value="P:apoptotic process"/>
    <property type="evidence" value="ECO:0007669"/>
    <property type="project" value="TreeGrafter"/>
</dbReference>
<proteinExistence type="inferred from homology"/>
<dbReference type="Gene3D" id="6.10.250.3110">
    <property type="match status" value="1"/>
</dbReference>
<dbReference type="InterPro" id="IPR011600">
    <property type="entry name" value="Pept_C14_caspase"/>
</dbReference>
<dbReference type="InterPro" id="IPR002138">
    <property type="entry name" value="Pept_C14_p10"/>
</dbReference>